<dbReference type="RefSeq" id="WP_078791608.1">
    <property type="nucleotide sequence ID" value="NZ_FUWR01000037.1"/>
</dbReference>
<feature type="transmembrane region" description="Helical" evidence="1">
    <location>
        <begin position="51"/>
        <end position="74"/>
    </location>
</feature>
<dbReference type="PANTHER" id="PTHR43471:SF10">
    <property type="entry name" value="SLL1107 PROTEIN"/>
    <property type="match status" value="1"/>
</dbReference>
<dbReference type="GO" id="GO:0005886">
    <property type="term" value="C:plasma membrane"/>
    <property type="evidence" value="ECO:0007669"/>
    <property type="project" value="UniProtKB-SubCell"/>
</dbReference>
<feature type="transmembrane region" description="Helical" evidence="1">
    <location>
        <begin position="131"/>
        <end position="153"/>
    </location>
</feature>
<dbReference type="AlphaFoldDB" id="A0A1T4SAH7"/>
<proteinExistence type="predicted"/>
<sequence>MLQAIIKVTFLEGLRNKAVYGISLMAGLMMIFTVVLSGMIMRDVGKVATDFALSTATFAALLVVLFVGIIILARDLERKTIYLALSRSVPRSNYLVARFLGLGLLQGFVMLLLLVASLITLVLVKNMYARYFGAVSLGLVAVAHLFVFVQMLLLTALSILFSMVASSPFVTFILTILTWLIGSSTQEVKLLIESAGSDKFFPVVKILVTLAYYLFPNFALFDLKATAAHGLTLHAGKAGFALLYGLGYSVAVLSLALVLFKRKELT</sequence>
<dbReference type="OrthoDB" id="9810558at2"/>
<feature type="transmembrane region" description="Helical" evidence="1">
    <location>
        <begin position="159"/>
        <end position="182"/>
    </location>
</feature>
<organism evidence="2 3">
    <name type="scientific">Trichlorobacter thiogenes</name>
    <dbReference type="NCBI Taxonomy" id="115783"/>
    <lineage>
        <taxon>Bacteria</taxon>
        <taxon>Pseudomonadati</taxon>
        <taxon>Thermodesulfobacteriota</taxon>
        <taxon>Desulfuromonadia</taxon>
        <taxon>Geobacterales</taxon>
        <taxon>Geobacteraceae</taxon>
        <taxon>Trichlorobacter</taxon>
    </lineage>
</organism>
<dbReference type="Proteomes" id="UP000190102">
    <property type="component" value="Unassembled WGS sequence"/>
</dbReference>
<evidence type="ECO:0000313" key="3">
    <source>
        <dbReference type="Proteomes" id="UP000190102"/>
    </source>
</evidence>
<gene>
    <name evidence="2" type="ORF">SAMN02745119_03370</name>
</gene>
<feature type="transmembrane region" description="Helical" evidence="1">
    <location>
        <begin position="241"/>
        <end position="260"/>
    </location>
</feature>
<evidence type="ECO:0000313" key="2">
    <source>
        <dbReference type="EMBL" id="SKA25223.1"/>
    </source>
</evidence>
<dbReference type="STRING" id="115783.SAMN02745119_03370"/>
<name>A0A1T4SAH7_9BACT</name>
<keyword evidence="1" id="KW-1133">Transmembrane helix</keyword>
<dbReference type="Pfam" id="PF12679">
    <property type="entry name" value="ABC2_membrane_2"/>
    <property type="match status" value="1"/>
</dbReference>
<protein>
    <submittedName>
        <fullName evidence="2">ABC-2 family transporter protein</fullName>
    </submittedName>
</protein>
<keyword evidence="1" id="KW-0472">Membrane</keyword>
<evidence type="ECO:0000256" key="1">
    <source>
        <dbReference type="SAM" id="Phobius"/>
    </source>
</evidence>
<accession>A0A1T4SAH7</accession>
<keyword evidence="1" id="KW-0812">Transmembrane</keyword>
<dbReference type="GO" id="GO:0140359">
    <property type="term" value="F:ABC-type transporter activity"/>
    <property type="evidence" value="ECO:0007669"/>
    <property type="project" value="InterPro"/>
</dbReference>
<feature type="transmembrane region" description="Helical" evidence="1">
    <location>
        <begin position="94"/>
        <end position="124"/>
    </location>
</feature>
<reference evidence="3" key="1">
    <citation type="submission" date="2017-02" db="EMBL/GenBank/DDBJ databases">
        <authorList>
            <person name="Varghese N."/>
            <person name="Submissions S."/>
        </authorList>
    </citation>
    <scope>NUCLEOTIDE SEQUENCE [LARGE SCALE GENOMIC DNA]</scope>
    <source>
        <strain evidence="3">ATCC BAA-34</strain>
    </source>
</reference>
<feature type="transmembrane region" description="Helical" evidence="1">
    <location>
        <begin position="18"/>
        <end position="39"/>
    </location>
</feature>
<keyword evidence="3" id="KW-1185">Reference proteome</keyword>
<dbReference type="PANTHER" id="PTHR43471">
    <property type="entry name" value="ABC TRANSPORTER PERMEASE"/>
    <property type="match status" value="1"/>
</dbReference>
<dbReference type="EMBL" id="FUWR01000037">
    <property type="protein sequence ID" value="SKA25223.1"/>
    <property type="molecule type" value="Genomic_DNA"/>
</dbReference>